<dbReference type="GO" id="GO:0005975">
    <property type="term" value="P:carbohydrate metabolic process"/>
    <property type="evidence" value="ECO:0007669"/>
    <property type="project" value="InterPro"/>
</dbReference>
<dbReference type="CDD" id="cd05799">
    <property type="entry name" value="PGM2"/>
    <property type="match status" value="1"/>
</dbReference>
<evidence type="ECO:0000256" key="6">
    <source>
        <dbReference type="ARBA" id="ARBA00023235"/>
    </source>
</evidence>
<dbReference type="InterPro" id="IPR016055">
    <property type="entry name" value="A-D-PHexomutase_a/b/a-I/II/III"/>
</dbReference>
<dbReference type="InterPro" id="IPR036900">
    <property type="entry name" value="A-D-PHexomutase_C_sf"/>
</dbReference>
<dbReference type="InterPro" id="IPR005845">
    <property type="entry name" value="A-D-PHexomutase_a/b/a-II"/>
</dbReference>
<gene>
    <name evidence="12" type="ORF">DF222_06950</name>
</gene>
<dbReference type="Pfam" id="PF02879">
    <property type="entry name" value="PGM_PMM_II"/>
    <property type="match status" value="1"/>
</dbReference>
<name>A0A2U1T6L2_9CORY</name>
<dbReference type="InterPro" id="IPR016066">
    <property type="entry name" value="A-D-PHexomutase_CS"/>
</dbReference>
<evidence type="ECO:0000256" key="5">
    <source>
        <dbReference type="ARBA" id="ARBA00022842"/>
    </source>
</evidence>
<evidence type="ECO:0000259" key="10">
    <source>
        <dbReference type="Pfam" id="PF02879"/>
    </source>
</evidence>
<dbReference type="InterPro" id="IPR005846">
    <property type="entry name" value="A-D-PHexomutase_a/b/a-III"/>
</dbReference>
<accession>A0A2U1T6L2</accession>
<feature type="domain" description="Alpha-D-phosphohexomutase C-terminal" evidence="8">
    <location>
        <begin position="471"/>
        <end position="518"/>
    </location>
</feature>
<keyword evidence="13" id="KW-1185">Reference proteome</keyword>
<dbReference type="OrthoDB" id="9806956at2"/>
<proteinExistence type="inferred from homology"/>
<evidence type="ECO:0000313" key="12">
    <source>
        <dbReference type="EMBL" id="PWC01528.1"/>
    </source>
</evidence>
<keyword evidence="4 7" id="KW-0479">Metal-binding</keyword>
<dbReference type="SUPFAM" id="SSF53738">
    <property type="entry name" value="Phosphoglucomutase, first 3 domains"/>
    <property type="match status" value="3"/>
</dbReference>
<dbReference type="Proteomes" id="UP000244989">
    <property type="component" value="Unassembled WGS sequence"/>
</dbReference>
<evidence type="ECO:0000259" key="11">
    <source>
        <dbReference type="Pfam" id="PF02880"/>
    </source>
</evidence>
<feature type="domain" description="Alpha-D-phosphohexomutase alpha/beta/alpha" evidence="9">
    <location>
        <begin position="44"/>
        <end position="158"/>
    </location>
</feature>
<dbReference type="Gene3D" id="3.30.310.50">
    <property type="entry name" value="Alpha-D-phosphohexomutase, C-terminal domain"/>
    <property type="match status" value="1"/>
</dbReference>
<evidence type="ECO:0000256" key="1">
    <source>
        <dbReference type="ARBA" id="ARBA00001946"/>
    </source>
</evidence>
<dbReference type="Pfam" id="PF02878">
    <property type="entry name" value="PGM_PMM_I"/>
    <property type="match status" value="1"/>
</dbReference>
<dbReference type="RefSeq" id="WP_108431286.1">
    <property type="nucleotide sequence ID" value="NZ_CP026947.1"/>
</dbReference>
<evidence type="ECO:0000256" key="2">
    <source>
        <dbReference type="ARBA" id="ARBA00010231"/>
    </source>
</evidence>
<dbReference type="GO" id="GO:0000287">
    <property type="term" value="F:magnesium ion binding"/>
    <property type="evidence" value="ECO:0007669"/>
    <property type="project" value="InterPro"/>
</dbReference>
<evidence type="ECO:0000259" key="9">
    <source>
        <dbReference type="Pfam" id="PF02878"/>
    </source>
</evidence>
<comment type="caution">
    <text evidence="12">The sequence shown here is derived from an EMBL/GenBank/DDBJ whole genome shotgun (WGS) entry which is preliminary data.</text>
</comment>
<keyword evidence="6" id="KW-0413">Isomerase</keyword>
<dbReference type="AlphaFoldDB" id="A0A2U1T6L2"/>
<comment type="cofactor">
    <cofactor evidence="1">
        <name>Mg(2+)</name>
        <dbReference type="ChEBI" id="CHEBI:18420"/>
    </cofactor>
</comment>
<dbReference type="PANTHER" id="PTHR45745">
    <property type="entry name" value="PHOSPHOMANNOMUTASE 45A"/>
    <property type="match status" value="1"/>
</dbReference>
<evidence type="ECO:0000256" key="3">
    <source>
        <dbReference type="ARBA" id="ARBA00022553"/>
    </source>
</evidence>
<evidence type="ECO:0000256" key="7">
    <source>
        <dbReference type="RuleBase" id="RU004326"/>
    </source>
</evidence>
<dbReference type="EMBL" id="QEEZ01000011">
    <property type="protein sequence ID" value="PWC01528.1"/>
    <property type="molecule type" value="Genomic_DNA"/>
</dbReference>
<evidence type="ECO:0000256" key="4">
    <source>
        <dbReference type="ARBA" id="ARBA00022723"/>
    </source>
</evidence>
<keyword evidence="3" id="KW-0597">Phosphoprotein</keyword>
<dbReference type="PROSITE" id="PS00710">
    <property type="entry name" value="PGM_PMM"/>
    <property type="match status" value="1"/>
</dbReference>
<dbReference type="PRINTS" id="PR00509">
    <property type="entry name" value="PGMPMM"/>
</dbReference>
<dbReference type="SUPFAM" id="SSF55957">
    <property type="entry name" value="Phosphoglucomutase, C-terminal domain"/>
    <property type="match status" value="1"/>
</dbReference>
<sequence>MDLQEKVRAWIAHDPDPTTRAELQELLDHGDTDELSQRFSGPLEFGTAGLRGRIEGGENRMNIATVIRASAGVAAWLRTRVYKPRVVVGCDARHRSRDFYTATCEVLNAAGCEVIALPAEHPTPLTSFAVRHVRADAGIMITASHNPAWDNGYKVYLGGRIVDGDNGRGVQLISPADQEISAAIAATGPADSIARKADGITFAGPEIREAYLARAVSLIDVADPHVPIVVTALHGVGGDMLVEALRRAGFSAITPVAQQHEPDPDFPTVAFPNPEEDGALDLAIATARQVGARVILALDPDADRCSVAIPAGSEGQWEQLSGDTIGAILGEQAAKAGEGVMAASIVSSQVLSAIAKAHGLDYQPTLTGFKWIGRVENLVYGYEEAIGYCTDPQAVRDKDGITACLRVAELASGGDLADYLAEIDAAYGAWVTRPLTVRMDDPAEIRAKVDGLLGNPPADFGGSPVTEVADLSRGYQGVPGTAGVLLRTEEGARIVARPSGTEPKLKCYIEVIRPQRAEAVERCEQIKAELASVLGVR</sequence>
<organism evidence="12 13">
    <name type="scientific">Corynebacterium yudongzhengii</name>
    <dbReference type="NCBI Taxonomy" id="2080740"/>
    <lineage>
        <taxon>Bacteria</taxon>
        <taxon>Bacillati</taxon>
        <taxon>Actinomycetota</taxon>
        <taxon>Actinomycetes</taxon>
        <taxon>Mycobacteriales</taxon>
        <taxon>Corynebacteriaceae</taxon>
        <taxon>Corynebacterium</taxon>
    </lineage>
</organism>
<dbReference type="Pfam" id="PF02880">
    <property type="entry name" value="PGM_PMM_III"/>
    <property type="match status" value="1"/>
</dbReference>
<dbReference type="InterPro" id="IPR005844">
    <property type="entry name" value="A-D-PHexomutase_a/b/a-I"/>
</dbReference>
<reference evidence="13" key="1">
    <citation type="submission" date="2018-04" db="EMBL/GenBank/DDBJ databases">
        <authorList>
            <person name="Liu S."/>
            <person name="Wang Z."/>
            <person name="Li J."/>
        </authorList>
    </citation>
    <scope>NUCLEOTIDE SEQUENCE [LARGE SCALE GENOMIC DNA]</scope>
    <source>
        <strain evidence="13">2189</strain>
    </source>
</reference>
<dbReference type="GO" id="GO:0008973">
    <property type="term" value="F:phosphopentomutase activity"/>
    <property type="evidence" value="ECO:0007669"/>
    <property type="project" value="TreeGrafter"/>
</dbReference>
<protein>
    <submittedName>
        <fullName evidence="12">Phospho-sugar mutase</fullName>
    </submittedName>
</protein>
<dbReference type="GO" id="GO:0006166">
    <property type="term" value="P:purine ribonucleoside salvage"/>
    <property type="evidence" value="ECO:0007669"/>
    <property type="project" value="TreeGrafter"/>
</dbReference>
<comment type="similarity">
    <text evidence="2 7">Belongs to the phosphohexose mutase family.</text>
</comment>
<evidence type="ECO:0000259" key="8">
    <source>
        <dbReference type="Pfam" id="PF00408"/>
    </source>
</evidence>
<dbReference type="Gene3D" id="3.40.120.10">
    <property type="entry name" value="Alpha-D-Glucose-1,6-Bisphosphate, subunit A, domain 3"/>
    <property type="match status" value="3"/>
</dbReference>
<feature type="domain" description="Alpha-D-phosphohexomutase alpha/beta/alpha" evidence="10">
    <location>
        <begin position="210"/>
        <end position="309"/>
    </location>
</feature>
<dbReference type="InterPro" id="IPR005841">
    <property type="entry name" value="Alpha-D-phosphohexomutase_SF"/>
</dbReference>
<evidence type="ECO:0000313" key="13">
    <source>
        <dbReference type="Proteomes" id="UP000244989"/>
    </source>
</evidence>
<dbReference type="InterPro" id="IPR005843">
    <property type="entry name" value="A-D-PHexomutase_C"/>
</dbReference>
<feature type="domain" description="Alpha-D-phosphohexomutase alpha/beta/alpha" evidence="11">
    <location>
        <begin position="322"/>
        <end position="420"/>
    </location>
</feature>
<dbReference type="PANTHER" id="PTHR45745:SF1">
    <property type="entry name" value="PHOSPHOGLUCOMUTASE 2B-RELATED"/>
    <property type="match status" value="1"/>
</dbReference>
<keyword evidence="5 7" id="KW-0460">Magnesium</keyword>
<dbReference type="KEGG" id="cyz:C3B44_04225"/>
<dbReference type="Pfam" id="PF00408">
    <property type="entry name" value="PGM_PMM_IV"/>
    <property type="match status" value="1"/>
</dbReference>